<evidence type="ECO:0000313" key="3">
    <source>
        <dbReference type="EMBL" id="KAI3427232.1"/>
    </source>
</evidence>
<dbReference type="PANTHER" id="PTHR31168">
    <property type="entry name" value="OS02G0292800 PROTEIN"/>
    <property type="match status" value="1"/>
</dbReference>
<feature type="transmembrane region" description="Helical" evidence="2">
    <location>
        <begin position="178"/>
        <end position="198"/>
    </location>
</feature>
<protein>
    <recommendedName>
        <fullName evidence="5">DUF599 domain-containing protein</fullName>
    </recommendedName>
</protein>
<dbReference type="AlphaFoldDB" id="A0A9D4YUP4"/>
<dbReference type="EMBL" id="SIDB01000010">
    <property type="protein sequence ID" value="KAI3427232.1"/>
    <property type="molecule type" value="Genomic_DNA"/>
</dbReference>
<evidence type="ECO:0000313" key="4">
    <source>
        <dbReference type="Proteomes" id="UP001055712"/>
    </source>
</evidence>
<organism evidence="3 4">
    <name type="scientific">Chlorella vulgaris</name>
    <name type="common">Green alga</name>
    <dbReference type="NCBI Taxonomy" id="3077"/>
    <lineage>
        <taxon>Eukaryota</taxon>
        <taxon>Viridiplantae</taxon>
        <taxon>Chlorophyta</taxon>
        <taxon>core chlorophytes</taxon>
        <taxon>Trebouxiophyceae</taxon>
        <taxon>Chlorellales</taxon>
        <taxon>Chlorellaceae</taxon>
        <taxon>Chlorella clade</taxon>
        <taxon>Chlorella</taxon>
    </lineage>
</organism>
<keyword evidence="2" id="KW-1133">Transmembrane helix</keyword>
<gene>
    <name evidence="3" type="ORF">D9Q98_007167</name>
</gene>
<evidence type="ECO:0000256" key="1">
    <source>
        <dbReference type="SAM" id="MobiDB-lite"/>
    </source>
</evidence>
<dbReference type="PANTHER" id="PTHR31168:SF1">
    <property type="entry name" value="DUF599 FAMILY PROTEIN"/>
    <property type="match status" value="1"/>
</dbReference>
<comment type="caution">
    <text evidence="3">The sequence shown here is derived from an EMBL/GenBank/DDBJ whole genome shotgun (WGS) entry which is preliminary data.</text>
</comment>
<evidence type="ECO:0000256" key="2">
    <source>
        <dbReference type="SAM" id="Phobius"/>
    </source>
</evidence>
<feature type="transmembrane region" description="Helical" evidence="2">
    <location>
        <begin position="126"/>
        <end position="148"/>
    </location>
</feature>
<dbReference type="Proteomes" id="UP001055712">
    <property type="component" value="Unassembled WGS sequence"/>
</dbReference>
<dbReference type="InterPro" id="IPR006747">
    <property type="entry name" value="DUF599"/>
</dbReference>
<keyword evidence="2" id="KW-0812">Transmembrane</keyword>
<name>A0A9D4YUP4_CHLVU</name>
<reference evidence="3" key="2">
    <citation type="submission" date="2020-11" db="EMBL/GenBank/DDBJ databases">
        <authorList>
            <person name="Cecchin M."/>
            <person name="Marcolungo L."/>
            <person name="Rossato M."/>
            <person name="Girolomoni L."/>
            <person name="Cosentino E."/>
            <person name="Cuine S."/>
            <person name="Li-Beisson Y."/>
            <person name="Delledonne M."/>
            <person name="Ballottari M."/>
        </authorList>
    </citation>
    <scope>NUCLEOTIDE SEQUENCE</scope>
    <source>
        <strain evidence="3">211/11P</strain>
        <tissue evidence="3">Whole cell</tissue>
    </source>
</reference>
<sequence length="264" mass="28486">MNSSQAADLAIFIICSVLFLAYNILLFNVSSFSLLGKRYVVLYAVNRQSRASWVQTLSKDAKEGINAVQTIRNQVLAVSILAATTAPMLATLINVMTDSAKLQQVAEFSKVDPISDSALLSPQLKLGVPFALLLLAVMAYAQSVRLSVHVGYTMRVVSSDPAKNTYLSQLSVTLMRRASLYFAVGLRLFFAFGPYILWVLGPTTLLIATVLDLAAQFLFDCIPASQLDGSADREEEEREAAAEAAARSADLVQLPADSKSAALA</sequence>
<dbReference type="OrthoDB" id="512504at2759"/>
<keyword evidence="4" id="KW-1185">Reference proteome</keyword>
<reference evidence="3" key="1">
    <citation type="journal article" date="2019" name="Plant J.">
        <title>Chlorella vulgaris genome assembly and annotation reveals the molecular basis for metabolic acclimation to high light conditions.</title>
        <authorList>
            <person name="Cecchin M."/>
            <person name="Marcolungo L."/>
            <person name="Rossato M."/>
            <person name="Girolomoni L."/>
            <person name="Cosentino E."/>
            <person name="Cuine S."/>
            <person name="Li-Beisson Y."/>
            <person name="Delledonne M."/>
            <person name="Ballottari M."/>
        </authorList>
    </citation>
    <scope>NUCLEOTIDE SEQUENCE</scope>
    <source>
        <strain evidence="3">211/11P</strain>
    </source>
</reference>
<accession>A0A9D4YUP4</accession>
<proteinExistence type="predicted"/>
<feature type="transmembrane region" description="Helical" evidence="2">
    <location>
        <begin position="75"/>
        <end position="96"/>
    </location>
</feature>
<feature type="region of interest" description="Disordered" evidence="1">
    <location>
        <begin position="229"/>
        <end position="248"/>
    </location>
</feature>
<evidence type="ECO:0008006" key="5">
    <source>
        <dbReference type="Google" id="ProtNLM"/>
    </source>
</evidence>
<dbReference type="Pfam" id="PF04654">
    <property type="entry name" value="DUF599"/>
    <property type="match status" value="1"/>
</dbReference>
<feature type="transmembrane region" description="Helical" evidence="2">
    <location>
        <begin position="6"/>
        <end position="29"/>
    </location>
</feature>
<keyword evidence="2" id="KW-0472">Membrane</keyword>